<sequence>MLAPSPIPRSICVPQSWAWATVCLPRRRFRRRTKVRNTPYRSVLMTDVPRLTTIPPASATKRTSSVAALWTSRLPARRNAPPRRSSKKTLSRVHVNLVAAGDHPADLLGSTASSCGGKYGKPPLIVKIRCGGDHKKLFCGVGVFN</sequence>
<organism evidence="1 2">
    <name type="scientific">Aristolochia fimbriata</name>
    <name type="common">White veined hardy Dutchman's pipe vine</name>
    <dbReference type="NCBI Taxonomy" id="158543"/>
    <lineage>
        <taxon>Eukaryota</taxon>
        <taxon>Viridiplantae</taxon>
        <taxon>Streptophyta</taxon>
        <taxon>Embryophyta</taxon>
        <taxon>Tracheophyta</taxon>
        <taxon>Spermatophyta</taxon>
        <taxon>Magnoliopsida</taxon>
        <taxon>Magnoliidae</taxon>
        <taxon>Piperales</taxon>
        <taxon>Aristolochiaceae</taxon>
        <taxon>Aristolochia</taxon>
    </lineage>
</organism>
<evidence type="ECO:0008006" key="3">
    <source>
        <dbReference type="Google" id="ProtNLM"/>
    </source>
</evidence>
<comment type="caution">
    <text evidence="1">The sequence shown here is derived from an EMBL/GenBank/DDBJ whole genome shotgun (WGS) entry which is preliminary data.</text>
</comment>
<reference evidence="1 2" key="1">
    <citation type="submission" date="2021-07" db="EMBL/GenBank/DDBJ databases">
        <title>The Aristolochia fimbriata genome: insights into angiosperm evolution, floral development and chemical biosynthesis.</title>
        <authorList>
            <person name="Jiao Y."/>
        </authorList>
    </citation>
    <scope>NUCLEOTIDE SEQUENCE [LARGE SCALE GENOMIC DNA]</scope>
    <source>
        <strain evidence="1">IBCAS-2021</strain>
        <tissue evidence="1">Leaf</tissue>
    </source>
</reference>
<proteinExistence type="predicted"/>
<evidence type="ECO:0000313" key="1">
    <source>
        <dbReference type="EMBL" id="KAG9439724.1"/>
    </source>
</evidence>
<evidence type="ECO:0000313" key="2">
    <source>
        <dbReference type="Proteomes" id="UP000825729"/>
    </source>
</evidence>
<dbReference type="Proteomes" id="UP000825729">
    <property type="component" value="Unassembled WGS sequence"/>
</dbReference>
<accession>A0AAV7DTV9</accession>
<keyword evidence="2" id="KW-1185">Reference proteome</keyword>
<dbReference type="EMBL" id="JAINDJ010000008">
    <property type="protein sequence ID" value="KAG9439724.1"/>
    <property type="molecule type" value="Genomic_DNA"/>
</dbReference>
<gene>
    <name evidence="1" type="ORF">H6P81_019889</name>
</gene>
<protein>
    <recommendedName>
        <fullName evidence="3">Ribosomal protein S12</fullName>
    </recommendedName>
</protein>
<dbReference type="AlphaFoldDB" id="A0AAV7DTV9"/>
<name>A0AAV7DTV9_ARIFI</name>